<name>A0A9P9D6Z3_9PLEO</name>
<reference evidence="1" key="1">
    <citation type="journal article" date="2021" name="Nat. Commun.">
        <title>Genetic determinants of endophytism in the Arabidopsis root mycobiome.</title>
        <authorList>
            <person name="Mesny F."/>
            <person name="Miyauchi S."/>
            <person name="Thiergart T."/>
            <person name="Pickel B."/>
            <person name="Atanasova L."/>
            <person name="Karlsson M."/>
            <person name="Huettel B."/>
            <person name="Barry K.W."/>
            <person name="Haridas S."/>
            <person name="Chen C."/>
            <person name="Bauer D."/>
            <person name="Andreopoulos W."/>
            <person name="Pangilinan J."/>
            <person name="LaButti K."/>
            <person name="Riley R."/>
            <person name="Lipzen A."/>
            <person name="Clum A."/>
            <person name="Drula E."/>
            <person name="Henrissat B."/>
            <person name="Kohler A."/>
            <person name="Grigoriev I.V."/>
            <person name="Martin F.M."/>
            <person name="Hacquard S."/>
        </authorList>
    </citation>
    <scope>NUCLEOTIDE SEQUENCE</scope>
    <source>
        <strain evidence="1">MPI-CAGE-CH-0243</strain>
    </source>
</reference>
<evidence type="ECO:0000313" key="1">
    <source>
        <dbReference type="EMBL" id="KAH7113890.1"/>
    </source>
</evidence>
<dbReference type="Proteomes" id="UP000700596">
    <property type="component" value="Unassembled WGS sequence"/>
</dbReference>
<gene>
    <name evidence="1" type="ORF">B0J11DRAFT_142587</name>
</gene>
<keyword evidence="2" id="KW-1185">Reference proteome</keyword>
<dbReference type="EMBL" id="JAGMWT010000018">
    <property type="protein sequence ID" value="KAH7113890.1"/>
    <property type="molecule type" value="Genomic_DNA"/>
</dbReference>
<sequence>MKLIRNALEEMQVIGQDIGYDASHKIAESQNHWNPGNHWAGFIDLFCAWTDWIPVPGSPITKVFSPVMTEIYTMGAVWEARVAWRWILQQRHDKGDISKTMERVLEHFNDWKKRYEWGFVNPIKLFQNRIEDMGAVEYGKAIYDETTRCFEAMALKYRNVNVGGTESASSFSPTSKKPLSFYANLVSSHVKINASSLKEADVRIQAGTHRNDERVGMKL</sequence>
<organism evidence="1 2">
    <name type="scientific">Dendryphion nanum</name>
    <dbReference type="NCBI Taxonomy" id="256645"/>
    <lineage>
        <taxon>Eukaryota</taxon>
        <taxon>Fungi</taxon>
        <taxon>Dikarya</taxon>
        <taxon>Ascomycota</taxon>
        <taxon>Pezizomycotina</taxon>
        <taxon>Dothideomycetes</taxon>
        <taxon>Pleosporomycetidae</taxon>
        <taxon>Pleosporales</taxon>
        <taxon>Torulaceae</taxon>
        <taxon>Dendryphion</taxon>
    </lineage>
</organism>
<proteinExistence type="predicted"/>
<accession>A0A9P9D6Z3</accession>
<protein>
    <submittedName>
        <fullName evidence="1">Uncharacterized protein</fullName>
    </submittedName>
</protein>
<dbReference type="OrthoDB" id="5227693at2759"/>
<dbReference type="AlphaFoldDB" id="A0A9P9D6Z3"/>
<evidence type="ECO:0000313" key="2">
    <source>
        <dbReference type="Proteomes" id="UP000700596"/>
    </source>
</evidence>
<comment type="caution">
    <text evidence="1">The sequence shown here is derived from an EMBL/GenBank/DDBJ whole genome shotgun (WGS) entry which is preliminary data.</text>
</comment>